<comment type="subcellular location">
    <subcellularLocation>
        <location evidence="6">Cytoplasm</location>
    </subcellularLocation>
    <text evidence="6">Membrane-associated.</text>
</comment>
<dbReference type="AlphaFoldDB" id="A0A2H0RE15"/>
<dbReference type="Gene3D" id="3.30.420.40">
    <property type="match status" value="3"/>
</dbReference>
<accession>A0A2H0RE15</accession>
<keyword evidence="3 6" id="KW-0067">ATP-binding</keyword>
<dbReference type="InterPro" id="IPR043129">
    <property type="entry name" value="ATPase_NBD"/>
</dbReference>
<dbReference type="SUPFAM" id="SSF53067">
    <property type="entry name" value="Actin-like ATPase domain"/>
    <property type="match status" value="2"/>
</dbReference>
<feature type="binding site" evidence="6">
    <location>
        <begin position="217"/>
        <end position="220"/>
    </location>
    <ligand>
        <name>ATP</name>
        <dbReference type="ChEBI" id="CHEBI:30616"/>
    </ligand>
</feature>
<evidence type="ECO:0000256" key="2">
    <source>
        <dbReference type="ARBA" id="ARBA00022741"/>
    </source>
</evidence>
<dbReference type="NCBIfam" id="NF010539">
    <property type="entry name" value="PRK13927.1"/>
    <property type="match status" value="1"/>
</dbReference>
<comment type="caution">
    <text evidence="7">The sequence shown here is derived from an EMBL/GenBank/DDBJ whole genome shotgun (WGS) entry which is preliminary data.</text>
</comment>
<evidence type="ECO:0000256" key="5">
    <source>
        <dbReference type="ARBA" id="ARBA00023458"/>
    </source>
</evidence>
<keyword evidence="4 6" id="KW-0133">Cell shape</keyword>
<comment type="subunit">
    <text evidence="6">Forms polymers.</text>
</comment>
<dbReference type="CDD" id="cd10225">
    <property type="entry name" value="ASKHA_NBD_MreB-like"/>
    <property type="match status" value="1"/>
</dbReference>
<feature type="binding site" evidence="6">
    <location>
        <begin position="23"/>
        <end position="25"/>
    </location>
    <ligand>
        <name>ATP</name>
        <dbReference type="ChEBI" id="CHEBI:30616"/>
    </ligand>
</feature>
<evidence type="ECO:0000256" key="3">
    <source>
        <dbReference type="ARBA" id="ARBA00022840"/>
    </source>
</evidence>
<organism evidence="7 8">
    <name type="scientific">Candidatus Vogelbacteria bacterium CG10_big_fil_rev_8_21_14_0_10_51_16</name>
    <dbReference type="NCBI Taxonomy" id="1975045"/>
    <lineage>
        <taxon>Bacteria</taxon>
        <taxon>Candidatus Vogeliibacteriota</taxon>
    </lineage>
</organism>
<dbReference type="EMBL" id="PCYI01000019">
    <property type="protein sequence ID" value="PIR44779.1"/>
    <property type="molecule type" value="Genomic_DNA"/>
</dbReference>
<protein>
    <recommendedName>
        <fullName evidence="6">Cell shape-determining protein MreB</fullName>
    </recommendedName>
</protein>
<evidence type="ECO:0000256" key="6">
    <source>
        <dbReference type="HAMAP-Rule" id="MF_02207"/>
    </source>
</evidence>
<feature type="binding site" evidence="6">
    <location>
        <begin position="169"/>
        <end position="171"/>
    </location>
    <ligand>
        <name>ATP</name>
        <dbReference type="ChEBI" id="CHEBI:30616"/>
    </ligand>
</feature>
<evidence type="ECO:0000256" key="1">
    <source>
        <dbReference type="ARBA" id="ARBA00022490"/>
    </source>
</evidence>
<dbReference type="InterPro" id="IPR056546">
    <property type="entry name" value="MreB_MamK-like"/>
</dbReference>
<dbReference type="GO" id="GO:0005524">
    <property type="term" value="F:ATP binding"/>
    <property type="evidence" value="ECO:0007669"/>
    <property type="project" value="UniProtKB-KW"/>
</dbReference>
<dbReference type="Proteomes" id="UP000228767">
    <property type="component" value="Unassembled WGS sequence"/>
</dbReference>
<comment type="function">
    <text evidence="6">Forms membrane-associated dynamic filaments that are essential for cell shape determination. Acts by regulating cell wall synthesis and cell elongation, and thus cell shape. A feedback loop between cell geometry and MreB localization may maintain elongated cell shape by targeting cell wall growth to regions of negative cell wall curvature.</text>
</comment>
<dbReference type="HAMAP" id="MF_02207">
    <property type="entry name" value="MreB"/>
    <property type="match status" value="1"/>
</dbReference>
<keyword evidence="2 6" id="KW-0547">Nucleotide-binding</keyword>
<dbReference type="PRINTS" id="PR01652">
    <property type="entry name" value="SHAPEPROTEIN"/>
</dbReference>
<dbReference type="NCBIfam" id="TIGR00904">
    <property type="entry name" value="mreB"/>
    <property type="match status" value="1"/>
</dbReference>
<dbReference type="GO" id="GO:0000902">
    <property type="term" value="P:cell morphogenesis"/>
    <property type="evidence" value="ECO:0007669"/>
    <property type="project" value="InterPro"/>
</dbReference>
<evidence type="ECO:0000313" key="7">
    <source>
        <dbReference type="EMBL" id="PIR44779.1"/>
    </source>
</evidence>
<dbReference type="GO" id="GO:0005737">
    <property type="term" value="C:cytoplasm"/>
    <property type="evidence" value="ECO:0007669"/>
    <property type="project" value="UniProtKB-SubCell"/>
</dbReference>
<dbReference type="InterPro" id="IPR004753">
    <property type="entry name" value="MreB"/>
</dbReference>
<dbReference type="PANTHER" id="PTHR42749:SF1">
    <property type="entry name" value="CELL SHAPE-DETERMINING PROTEIN MREB"/>
    <property type="match status" value="1"/>
</dbReference>
<gene>
    <name evidence="6" type="primary">mreB</name>
    <name evidence="7" type="ORF">COV10_02755</name>
</gene>
<keyword evidence="1 6" id="KW-0963">Cytoplasm</keyword>
<reference evidence="7 8" key="1">
    <citation type="submission" date="2017-09" db="EMBL/GenBank/DDBJ databases">
        <title>Depth-based differentiation of microbial function through sediment-hosted aquifers and enrichment of novel symbionts in the deep terrestrial subsurface.</title>
        <authorList>
            <person name="Probst A.J."/>
            <person name="Ladd B."/>
            <person name="Jarett J.K."/>
            <person name="Geller-Mcgrath D.E."/>
            <person name="Sieber C.M."/>
            <person name="Emerson J.B."/>
            <person name="Anantharaman K."/>
            <person name="Thomas B.C."/>
            <person name="Malmstrom R."/>
            <person name="Stieglmeier M."/>
            <person name="Klingl A."/>
            <person name="Woyke T."/>
            <person name="Ryan C.M."/>
            <person name="Banfield J.F."/>
        </authorList>
    </citation>
    <scope>NUCLEOTIDE SEQUENCE [LARGE SCALE GENOMIC DNA]</scope>
    <source>
        <strain evidence="7">CG10_big_fil_rev_8_21_14_0_10_51_16</strain>
    </source>
</reference>
<feature type="binding site" evidence="6">
    <location>
        <begin position="297"/>
        <end position="300"/>
    </location>
    <ligand>
        <name>ATP</name>
        <dbReference type="ChEBI" id="CHEBI:30616"/>
    </ligand>
</feature>
<comment type="similarity">
    <text evidence="5 6">Belongs to the FtsA/MreB family.</text>
</comment>
<sequence length="354" mass="38175">MAHSIKEKLYKSFSSDLGIDLGTANSLVLIAGQGIVLNEPSVVAINQKTGRVVAIGNEAKAMIGRTPQHITAVRPLVNGVISDFEVTEEMIGYFIRRAQELTSRRLLRPRIVIGVPSNITNVERRAVRDAAKNAGAREVHIIEEPMAAAIGIRLPVHEPIGNMIIDIGGGTTDVAVISLGGVVRSKNVHLAGDRLNQDIVSYVRDEFKILLGEKTAEDVKIAIACASELEDSLEASIRGRDLVTGLPREVVVTDADIREAIGPTLNGLVTAVREVLEETPPELIADIMERGIVLTGGGSLLRGMQKRLMSDLKIPIVVSEDPLTAVARGTGVVLEDLDFYREQLVDSDDELPPQ</sequence>
<evidence type="ECO:0000313" key="8">
    <source>
        <dbReference type="Proteomes" id="UP000228767"/>
    </source>
</evidence>
<dbReference type="Pfam" id="PF06723">
    <property type="entry name" value="MreB_Mbl"/>
    <property type="match status" value="1"/>
</dbReference>
<name>A0A2H0RE15_9BACT</name>
<evidence type="ECO:0000256" key="4">
    <source>
        <dbReference type="ARBA" id="ARBA00022960"/>
    </source>
</evidence>
<proteinExistence type="inferred from homology"/>
<dbReference type="GO" id="GO:0008360">
    <property type="term" value="P:regulation of cell shape"/>
    <property type="evidence" value="ECO:0007669"/>
    <property type="project" value="UniProtKB-UniRule"/>
</dbReference>
<dbReference type="PANTHER" id="PTHR42749">
    <property type="entry name" value="CELL SHAPE-DETERMINING PROTEIN MREB"/>
    <property type="match status" value="1"/>
</dbReference>